<comment type="subcellular location">
    <subcellularLocation>
        <location evidence="2">Cell membrane</location>
    </subcellularLocation>
    <subcellularLocation>
        <location evidence="1">Membrane</location>
        <topology evidence="1">Single-pass membrane protein</topology>
    </subcellularLocation>
</comment>
<dbReference type="Gene3D" id="1.10.10.1320">
    <property type="entry name" value="Anti-sigma factor, zinc-finger domain"/>
    <property type="match status" value="1"/>
</dbReference>
<gene>
    <name evidence="13" type="ORF">A8926_2222</name>
</gene>
<dbReference type="PANTHER" id="PTHR37461">
    <property type="entry name" value="ANTI-SIGMA-K FACTOR RSKA"/>
    <property type="match status" value="1"/>
</dbReference>
<keyword evidence="4" id="KW-0812">Transmembrane</keyword>
<dbReference type="AlphaFoldDB" id="A0A2N3XV91"/>
<proteinExistence type="predicted"/>
<dbReference type="EMBL" id="PJNB01000001">
    <property type="protein sequence ID" value="PKW14593.1"/>
    <property type="molecule type" value="Genomic_DNA"/>
</dbReference>
<evidence type="ECO:0000256" key="4">
    <source>
        <dbReference type="ARBA" id="ARBA00022692"/>
    </source>
</evidence>
<reference evidence="13" key="1">
    <citation type="submission" date="2017-12" db="EMBL/GenBank/DDBJ databases">
        <title>Sequencing the genomes of 1000 Actinobacteria strains.</title>
        <authorList>
            <person name="Klenk H.-P."/>
        </authorList>
    </citation>
    <scope>NUCLEOTIDE SEQUENCE [LARGE SCALE GENOMIC DNA]</scope>
    <source>
        <strain evidence="13">DSM 44228</strain>
    </source>
</reference>
<evidence type="ECO:0000256" key="10">
    <source>
        <dbReference type="ARBA" id="ARBA00030803"/>
    </source>
</evidence>
<dbReference type="Pfam" id="PF10099">
    <property type="entry name" value="RskA_C"/>
    <property type="match status" value="1"/>
</dbReference>
<dbReference type="InterPro" id="IPR053877">
    <property type="entry name" value="RskA_N"/>
</dbReference>
<feature type="domain" description="Anti-sigma K factor RskA C-terminal" evidence="11">
    <location>
        <begin position="97"/>
        <end position="243"/>
    </location>
</feature>
<evidence type="ECO:0000259" key="11">
    <source>
        <dbReference type="Pfam" id="PF10099"/>
    </source>
</evidence>
<name>A0A2N3XV91_SACSN</name>
<dbReference type="PANTHER" id="PTHR37461:SF1">
    <property type="entry name" value="ANTI-SIGMA-K FACTOR RSKA"/>
    <property type="match status" value="1"/>
</dbReference>
<protein>
    <recommendedName>
        <fullName evidence="10">Regulator of SigK</fullName>
    </recommendedName>
    <alternativeName>
        <fullName evidence="9">Sigma-K anti-sigma factor RskA</fullName>
    </alternativeName>
</protein>
<organism evidence="13 14">
    <name type="scientific">Saccharopolyspora spinosa</name>
    <dbReference type="NCBI Taxonomy" id="60894"/>
    <lineage>
        <taxon>Bacteria</taxon>
        <taxon>Bacillati</taxon>
        <taxon>Actinomycetota</taxon>
        <taxon>Actinomycetes</taxon>
        <taxon>Pseudonocardiales</taxon>
        <taxon>Pseudonocardiaceae</taxon>
        <taxon>Saccharopolyspora</taxon>
    </lineage>
</organism>
<evidence type="ECO:0000256" key="8">
    <source>
        <dbReference type="ARBA" id="ARBA00023163"/>
    </source>
</evidence>
<keyword evidence="5" id="KW-1133">Transmembrane helix</keyword>
<evidence type="ECO:0000313" key="14">
    <source>
        <dbReference type="Proteomes" id="UP000233786"/>
    </source>
</evidence>
<evidence type="ECO:0000256" key="1">
    <source>
        <dbReference type="ARBA" id="ARBA00004167"/>
    </source>
</evidence>
<comment type="caution">
    <text evidence="13">The sequence shown here is derived from an EMBL/GenBank/DDBJ whole genome shotgun (WGS) entry which is preliminary data.</text>
</comment>
<evidence type="ECO:0000256" key="6">
    <source>
        <dbReference type="ARBA" id="ARBA00023015"/>
    </source>
</evidence>
<dbReference type="Pfam" id="PF22618">
    <property type="entry name" value="RskA_N"/>
    <property type="match status" value="1"/>
</dbReference>
<dbReference type="InterPro" id="IPR018764">
    <property type="entry name" value="RskA_C"/>
</dbReference>
<dbReference type="GO" id="GO:0016989">
    <property type="term" value="F:sigma factor antagonist activity"/>
    <property type="evidence" value="ECO:0007669"/>
    <property type="project" value="TreeGrafter"/>
</dbReference>
<evidence type="ECO:0000259" key="12">
    <source>
        <dbReference type="Pfam" id="PF22618"/>
    </source>
</evidence>
<dbReference type="Proteomes" id="UP000233786">
    <property type="component" value="Unassembled WGS sequence"/>
</dbReference>
<evidence type="ECO:0000256" key="2">
    <source>
        <dbReference type="ARBA" id="ARBA00004236"/>
    </source>
</evidence>
<dbReference type="GO" id="GO:0006417">
    <property type="term" value="P:regulation of translation"/>
    <property type="evidence" value="ECO:0007669"/>
    <property type="project" value="TreeGrafter"/>
</dbReference>
<dbReference type="GO" id="GO:0005886">
    <property type="term" value="C:plasma membrane"/>
    <property type="evidence" value="ECO:0007669"/>
    <property type="project" value="UniProtKB-SubCell"/>
</dbReference>
<evidence type="ECO:0000313" key="13">
    <source>
        <dbReference type="EMBL" id="PKW14593.1"/>
    </source>
</evidence>
<evidence type="ECO:0000256" key="9">
    <source>
        <dbReference type="ARBA" id="ARBA00029829"/>
    </source>
</evidence>
<dbReference type="OrthoDB" id="153510at2"/>
<accession>A0A2N3XV91</accession>
<keyword evidence="14" id="KW-1185">Reference proteome</keyword>
<keyword evidence="8" id="KW-0804">Transcription</keyword>
<dbReference type="InterPro" id="IPR051474">
    <property type="entry name" value="Anti-sigma-K/W_factor"/>
</dbReference>
<evidence type="ECO:0000256" key="3">
    <source>
        <dbReference type="ARBA" id="ARBA00022475"/>
    </source>
</evidence>
<keyword evidence="6" id="KW-0805">Transcription regulation</keyword>
<feature type="domain" description="Anti-sigma-K factor RskA N-terminal" evidence="12">
    <location>
        <begin position="7"/>
        <end position="47"/>
    </location>
</feature>
<dbReference type="STRING" id="994479.GCA_000194155_01854"/>
<sequence length="250" mass="26086">MNTDMATLTGAYAADALPDDERSEFERHLGTCADCATEVRELRETLARLSATSATRPPDGLKQRVLDEIRTTRQQPPATHDRPRIAAARPSWTTRLAVAAVVLGIATAGGLGAVTIRTQNQLDDTRRELTAGSERSAEIAGVLAAPDARILSAGGSGVNATTVMSKELGKTVFMGSATTAPPPDRVYQLWFIGDYGYISAGVMRESGSGRMDPIVAPVPAGTAGMGVTTEPAGGSPQPTTAPVLQMTIPA</sequence>
<evidence type="ECO:0000256" key="5">
    <source>
        <dbReference type="ARBA" id="ARBA00022989"/>
    </source>
</evidence>
<evidence type="ECO:0000256" key="7">
    <source>
        <dbReference type="ARBA" id="ARBA00023136"/>
    </source>
</evidence>
<keyword evidence="3" id="KW-1003">Cell membrane</keyword>
<keyword evidence="7" id="KW-0472">Membrane</keyword>
<dbReference type="RefSeq" id="WP_029535139.1">
    <property type="nucleotide sequence ID" value="NZ_CP061007.1"/>
</dbReference>
<dbReference type="InterPro" id="IPR041916">
    <property type="entry name" value="Anti_sigma_zinc_sf"/>
</dbReference>